<proteinExistence type="predicted"/>
<comment type="pathway">
    <text evidence="3">Protein modification; protein ubiquitination.</text>
</comment>
<keyword evidence="9" id="KW-0862">Zinc</keyword>
<comment type="caution">
    <text evidence="13">The sequence shown here is derived from an EMBL/GenBank/DDBJ whole genome shotgun (WGS) entry which is preliminary data.</text>
</comment>
<dbReference type="PROSITE" id="PS50089">
    <property type="entry name" value="ZF_RING_2"/>
    <property type="match status" value="1"/>
</dbReference>
<dbReference type="AlphaFoldDB" id="A0A8T2TE52"/>
<dbReference type="GO" id="GO:0005783">
    <property type="term" value="C:endoplasmic reticulum"/>
    <property type="evidence" value="ECO:0007669"/>
    <property type="project" value="InterPro"/>
</dbReference>
<evidence type="ECO:0000256" key="2">
    <source>
        <dbReference type="ARBA" id="ARBA00004308"/>
    </source>
</evidence>
<gene>
    <name evidence="13" type="ORF">KP509_14G070800</name>
</gene>
<dbReference type="PROSITE" id="PS00518">
    <property type="entry name" value="ZF_RING_1"/>
    <property type="match status" value="1"/>
</dbReference>
<evidence type="ECO:0000256" key="6">
    <source>
        <dbReference type="ARBA" id="ARBA00022723"/>
    </source>
</evidence>
<dbReference type="InterPro" id="IPR017907">
    <property type="entry name" value="Znf_RING_CS"/>
</dbReference>
<dbReference type="GO" id="GO:0008270">
    <property type="term" value="F:zinc ion binding"/>
    <property type="evidence" value="ECO:0007669"/>
    <property type="project" value="UniProtKB-KW"/>
</dbReference>
<keyword evidence="7 11" id="KW-0863">Zinc-finger</keyword>
<keyword evidence="6" id="KW-0479">Metal-binding</keyword>
<dbReference type="PANTHER" id="PTHR12313">
    <property type="entry name" value="E3 UBIQUITIN-PROTEIN LIGASE RNF5-RELATED"/>
    <property type="match status" value="1"/>
</dbReference>
<dbReference type="EMBL" id="CM035419">
    <property type="protein sequence ID" value="KAH7416003.1"/>
    <property type="molecule type" value="Genomic_DNA"/>
</dbReference>
<feature type="domain" description="RING-type" evidence="12">
    <location>
        <begin position="5"/>
        <end position="48"/>
    </location>
</feature>
<evidence type="ECO:0000259" key="12">
    <source>
        <dbReference type="PROSITE" id="PS50089"/>
    </source>
</evidence>
<dbReference type="GO" id="GO:0061630">
    <property type="term" value="F:ubiquitin protein ligase activity"/>
    <property type="evidence" value="ECO:0007669"/>
    <property type="project" value="UniProtKB-EC"/>
</dbReference>
<dbReference type="Proteomes" id="UP000825935">
    <property type="component" value="Chromosome 14"/>
</dbReference>
<evidence type="ECO:0000256" key="4">
    <source>
        <dbReference type="ARBA" id="ARBA00012483"/>
    </source>
</evidence>
<evidence type="ECO:0000256" key="10">
    <source>
        <dbReference type="ARBA" id="ARBA00023136"/>
    </source>
</evidence>
<dbReference type="InterPro" id="IPR001841">
    <property type="entry name" value="Znf_RING"/>
</dbReference>
<evidence type="ECO:0000313" key="14">
    <source>
        <dbReference type="Proteomes" id="UP000825935"/>
    </source>
</evidence>
<dbReference type="Gene3D" id="3.30.40.10">
    <property type="entry name" value="Zinc/RING finger domain, C3HC4 (zinc finger)"/>
    <property type="match status" value="1"/>
</dbReference>
<dbReference type="EC" id="2.3.2.27" evidence="4"/>
<evidence type="ECO:0000256" key="9">
    <source>
        <dbReference type="ARBA" id="ARBA00022833"/>
    </source>
</evidence>
<dbReference type="InterPro" id="IPR045103">
    <property type="entry name" value="RNF5/RNF185-like"/>
</dbReference>
<dbReference type="InterPro" id="IPR013083">
    <property type="entry name" value="Znf_RING/FYVE/PHD"/>
</dbReference>
<dbReference type="InterPro" id="IPR027370">
    <property type="entry name" value="Znf-RING_euk"/>
</dbReference>
<comment type="catalytic activity">
    <reaction evidence="1">
        <text>S-ubiquitinyl-[E2 ubiquitin-conjugating enzyme]-L-cysteine + [acceptor protein]-L-lysine = [E2 ubiquitin-conjugating enzyme]-L-cysteine + N(6)-ubiquitinyl-[acceptor protein]-L-lysine.</text>
        <dbReference type="EC" id="2.3.2.27"/>
    </reaction>
</comment>
<dbReference type="SUPFAM" id="SSF57850">
    <property type="entry name" value="RING/U-box"/>
    <property type="match status" value="1"/>
</dbReference>
<organism evidence="13 14">
    <name type="scientific">Ceratopteris richardii</name>
    <name type="common">Triangle waterfern</name>
    <dbReference type="NCBI Taxonomy" id="49495"/>
    <lineage>
        <taxon>Eukaryota</taxon>
        <taxon>Viridiplantae</taxon>
        <taxon>Streptophyta</taxon>
        <taxon>Embryophyta</taxon>
        <taxon>Tracheophyta</taxon>
        <taxon>Polypodiopsida</taxon>
        <taxon>Polypodiidae</taxon>
        <taxon>Polypodiales</taxon>
        <taxon>Pteridineae</taxon>
        <taxon>Pteridaceae</taxon>
        <taxon>Parkerioideae</taxon>
        <taxon>Ceratopteris</taxon>
    </lineage>
</organism>
<evidence type="ECO:0000256" key="3">
    <source>
        <dbReference type="ARBA" id="ARBA00004906"/>
    </source>
</evidence>
<name>A0A8T2TE52_CERRI</name>
<dbReference type="SMART" id="SM00184">
    <property type="entry name" value="RING"/>
    <property type="match status" value="1"/>
</dbReference>
<keyword evidence="14" id="KW-1185">Reference proteome</keyword>
<dbReference type="OrthoDB" id="6270329at2759"/>
<evidence type="ECO:0000256" key="7">
    <source>
        <dbReference type="ARBA" id="ARBA00022771"/>
    </source>
</evidence>
<protein>
    <recommendedName>
        <fullName evidence="4">RING-type E3 ubiquitin transferase</fullName>
        <ecNumber evidence="4">2.3.2.27</ecNumber>
    </recommendedName>
</protein>
<evidence type="ECO:0000313" key="13">
    <source>
        <dbReference type="EMBL" id="KAH7416003.1"/>
    </source>
</evidence>
<reference evidence="13" key="1">
    <citation type="submission" date="2021-08" db="EMBL/GenBank/DDBJ databases">
        <title>WGS assembly of Ceratopteris richardii.</title>
        <authorList>
            <person name="Marchant D.B."/>
            <person name="Chen G."/>
            <person name="Jenkins J."/>
            <person name="Shu S."/>
            <person name="Leebens-Mack J."/>
            <person name="Grimwood J."/>
            <person name="Schmutz J."/>
            <person name="Soltis P."/>
            <person name="Soltis D."/>
            <person name="Chen Z.-H."/>
        </authorList>
    </citation>
    <scope>NUCLEOTIDE SEQUENCE</scope>
    <source>
        <strain evidence="13">Whitten #5841</strain>
        <tissue evidence="13">Leaf</tissue>
    </source>
</reference>
<evidence type="ECO:0000256" key="1">
    <source>
        <dbReference type="ARBA" id="ARBA00000900"/>
    </source>
</evidence>
<dbReference type="Pfam" id="PF13445">
    <property type="entry name" value="zf-RING_UBOX"/>
    <property type="match status" value="1"/>
</dbReference>
<dbReference type="GO" id="GO:0006511">
    <property type="term" value="P:ubiquitin-dependent protein catabolic process"/>
    <property type="evidence" value="ECO:0007669"/>
    <property type="project" value="InterPro"/>
</dbReference>
<comment type="subcellular location">
    <subcellularLocation>
        <location evidence="2">Endomembrane system</location>
    </subcellularLocation>
</comment>
<evidence type="ECO:0000256" key="5">
    <source>
        <dbReference type="ARBA" id="ARBA00022679"/>
    </source>
</evidence>
<accession>A0A8T2TE52</accession>
<keyword evidence="8" id="KW-0833">Ubl conjugation pathway</keyword>
<keyword evidence="10" id="KW-0472">Membrane</keyword>
<evidence type="ECO:0000256" key="8">
    <source>
        <dbReference type="ARBA" id="ARBA00022786"/>
    </source>
</evidence>
<sequence>MALVCCICRCDGLPQSPVVSPCGHLFCWRCIYLRMKEDNGDNTTCPICYSRLAESELIPIYDHGSSSIAEEVEDLNIHSSHAATTDIEIPDRPKARPISEDELIASERHRIIDIQGFSFPASSLQKVQGLRLFILSCQREEGSTEDEYHFEFCASPEESSTIVISPGRFLRSRYMESRIVMDPDVGPLYFVGAPQNIRDEP</sequence>
<evidence type="ECO:0000256" key="11">
    <source>
        <dbReference type="PROSITE-ProRule" id="PRU00175"/>
    </source>
</evidence>
<keyword evidence="5" id="KW-0808">Transferase</keyword>